<evidence type="ECO:0008006" key="3">
    <source>
        <dbReference type="Google" id="ProtNLM"/>
    </source>
</evidence>
<organism evidence="1 2">
    <name type="scientific">Corynebacterium jeddahense</name>
    <dbReference type="NCBI Taxonomy" id="1414719"/>
    <lineage>
        <taxon>Bacteria</taxon>
        <taxon>Bacillati</taxon>
        <taxon>Actinomycetota</taxon>
        <taxon>Actinomycetes</taxon>
        <taxon>Mycobacteriales</taxon>
        <taxon>Corynebacteriaceae</taxon>
        <taxon>Corynebacterium</taxon>
    </lineage>
</organism>
<dbReference type="Proteomes" id="UP001218071">
    <property type="component" value="Chromosome"/>
</dbReference>
<keyword evidence="2" id="KW-1185">Reference proteome</keyword>
<name>A0ABY7UMQ4_9CORY</name>
<reference evidence="1 2" key="1">
    <citation type="submission" date="2020-10" db="EMBL/GenBank/DDBJ databases">
        <title>Complete genome sequence of Corynebacterium jeddahense DSM 45997, type strain of Corynebacterium jeddahense.</title>
        <authorList>
            <person name="Busche T."/>
            <person name="Kalinowski J."/>
            <person name="Ruckert C."/>
        </authorList>
    </citation>
    <scope>NUCLEOTIDE SEQUENCE [LARGE SCALE GENOMIC DNA]</scope>
    <source>
        <strain evidence="1 2">DSM 45997</strain>
    </source>
</reference>
<sequence length="86" mass="9029">MVLGLGATAAPAAAYTVYPGDSIHIRYSNGERFSCTLNSVAYRGDAMYGVTAGHCLEPIGEAVPVTIYAADDRTVIGGDLRDSVYL</sequence>
<evidence type="ECO:0000313" key="1">
    <source>
        <dbReference type="EMBL" id="WCZ39887.1"/>
    </source>
</evidence>
<proteinExistence type="predicted"/>
<protein>
    <recommendedName>
        <fullName evidence="3">Secreted protein</fullName>
    </recommendedName>
</protein>
<gene>
    <name evidence="1" type="ORF">CJEDD_11605</name>
</gene>
<accession>A0ABY7UMQ4</accession>
<evidence type="ECO:0000313" key="2">
    <source>
        <dbReference type="Proteomes" id="UP001218071"/>
    </source>
</evidence>
<dbReference type="RefSeq" id="WP_042409833.1">
    <property type="nucleotide sequence ID" value="NZ_CBYN010000141.1"/>
</dbReference>
<dbReference type="EMBL" id="CP063194">
    <property type="protein sequence ID" value="WCZ39887.1"/>
    <property type="molecule type" value="Genomic_DNA"/>
</dbReference>